<feature type="transmembrane region" description="Helical" evidence="12">
    <location>
        <begin position="16"/>
        <end position="37"/>
    </location>
</feature>
<evidence type="ECO:0000256" key="12">
    <source>
        <dbReference type="HAMAP-Rule" id="MF_00115"/>
    </source>
</evidence>
<keyword evidence="14" id="KW-1185">Reference proteome</keyword>
<comment type="caution">
    <text evidence="13">The sequence shown here is derived from an EMBL/GenBank/DDBJ whole genome shotgun (WGS) entry which is preliminary data.</text>
</comment>
<dbReference type="RefSeq" id="WP_126685203.1">
    <property type="nucleotide sequence ID" value="NZ_RYYV01000009.1"/>
</dbReference>
<sequence>MSVLQEFKEFAMRGNVVDMAVGVVIGGAFGKIVTSLVNDVIMPPLGWVTGGIDFSAMKVVIRQADNSNPAHKIPEIAVAYGSFINSILAFLIVAFAIFMLVKIINRFYSKAAAATPPEVVLLTEIRDLLKNKQ</sequence>
<keyword evidence="11 12" id="KW-0407">Ion channel</keyword>
<dbReference type="GO" id="GO:0005886">
    <property type="term" value="C:plasma membrane"/>
    <property type="evidence" value="ECO:0007669"/>
    <property type="project" value="UniProtKB-SubCell"/>
</dbReference>
<dbReference type="PRINTS" id="PR01264">
    <property type="entry name" value="MECHCHANNEL"/>
</dbReference>
<evidence type="ECO:0000256" key="7">
    <source>
        <dbReference type="ARBA" id="ARBA00022692"/>
    </source>
</evidence>
<keyword evidence="9 12" id="KW-0406">Ion transport</keyword>
<dbReference type="Proteomes" id="UP000274358">
    <property type="component" value="Unassembled WGS sequence"/>
</dbReference>
<dbReference type="InterPro" id="IPR036019">
    <property type="entry name" value="MscL_channel"/>
</dbReference>
<keyword evidence="10 12" id="KW-0472">Membrane</keyword>
<proteinExistence type="inferred from homology"/>
<dbReference type="Pfam" id="PF01741">
    <property type="entry name" value="MscL"/>
    <property type="match status" value="1"/>
</dbReference>
<feature type="transmembrane region" description="Helical" evidence="12">
    <location>
        <begin position="77"/>
        <end position="101"/>
    </location>
</feature>
<dbReference type="Gene3D" id="1.10.1200.120">
    <property type="entry name" value="Large-conductance mechanosensitive channel, MscL, domain 1"/>
    <property type="match status" value="1"/>
</dbReference>
<keyword evidence="6 12" id="KW-0997">Cell inner membrane</keyword>
<evidence type="ECO:0000256" key="2">
    <source>
        <dbReference type="ARBA" id="ARBA00007254"/>
    </source>
</evidence>
<dbReference type="PANTHER" id="PTHR30266">
    <property type="entry name" value="MECHANOSENSITIVE CHANNEL MSCL"/>
    <property type="match status" value="1"/>
</dbReference>
<evidence type="ECO:0000256" key="1">
    <source>
        <dbReference type="ARBA" id="ARBA00004651"/>
    </source>
</evidence>
<evidence type="ECO:0000256" key="3">
    <source>
        <dbReference type="ARBA" id="ARBA00011255"/>
    </source>
</evidence>
<keyword evidence="7 12" id="KW-0812">Transmembrane</keyword>
<accession>A0A432M4U4</accession>
<comment type="subcellular location">
    <subcellularLocation>
        <location evidence="12">Cell inner membrane</location>
        <topology evidence="12">Multi-pass membrane protein</topology>
    </subcellularLocation>
    <subcellularLocation>
        <location evidence="1">Cell membrane</location>
        <topology evidence="1">Multi-pass membrane protein</topology>
    </subcellularLocation>
</comment>
<dbReference type="HAMAP" id="MF_00115">
    <property type="entry name" value="MscL"/>
    <property type="match status" value="1"/>
</dbReference>
<dbReference type="GO" id="GO:0008381">
    <property type="term" value="F:mechanosensitive monoatomic ion channel activity"/>
    <property type="evidence" value="ECO:0007669"/>
    <property type="project" value="UniProtKB-UniRule"/>
</dbReference>
<keyword evidence="5 12" id="KW-1003">Cell membrane</keyword>
<dbReference type="AlphaFoldDB" id="A0A432M4U4"/>
<protein>
    <recommendedName>
        <fullName evidence="12">Large-conductance mechanosensitive channel</fullName>
    </recommendedName>
</protein>
<dbReference type="InterPro" id="IPR037673">
    <property type="entry name" value="MSC/AndL"/>
</dbReference>
<organism evidence="13 14">
    <name type="scientific">Dyella choica</name>
    <dbReference type="NCBI Taxonomy" id="1927959"/>
    <lineage>
        <taxon>Bacteria</taxon>
        <taxon>Pseudomonadati</taxon>
        <taxon>Pseudomonadota</taxon>
        <taxon>Gammaproteobacteria</taxon>
        <taxon>Lysobacterales</taxon>
        <taxon>Rhodanobacteraceae</taxon>
        <taxon>Dyella</taxon>
    </lineage>
</organism>
<keyword evidence="8 12" id="KW-1133">Transmembrane helix</keyword>
<evidence type="ECO:0000256" key="8">
    <source>
        <dbReference type="ARBA" id="ARBA00022989"/>
    </source>
</evidence>
<dbReference type="PROSITE" id="PS01327">
    <property type="entry name" value="MSCL"/>
    <property type="match status" value="1"/>
</dbReference>
<dbReference type="OrthoDB" id="9810350at2"/>
<evidence type="ECO:0000256" key="4">
    <source>
        <dbReference type="ARBA" id="ARBA00022448"/>
    </source>
</evidence>
<gene>
    <name evidence="12 13" type="primary">mscL</name>
    <name evidence="13" type="ORF">EKH80_13010</name>
</gene>
<dbReference type="NCBIfam" id="TIGR00220">
    <property type="entry name" value="mscL"/>
    <property type="match status" value="1"/>
</dbReference>
<evidence type="ECO:0000313" key="13">
    <source>
        <dbReference type="EMBL" id="RUL74402.1"/>
    </source>
</evidence>
<evidence type="ECO:0000256" key="5">
    <source>
        <dbReference type="ARBA" id="ARBA00022475"/>
    </source>
</evidence>
<name>A0A432M4U4_9GAMM</name>
<keyword evidence="4 12" id="KW-0813">Transport</keyword>
<dbReference type="InterPro" id="IPR019823">
    <property type="entry name" value="Mechanosensitive_channel_CS"/>
</dbReference>
<comment type="similarity">
    <text evidence="2 12">Belongs to the MscL family.</text>
</comment>
<dbReference type="NCBIfam" id="NF001843">
    <property type="entry name" value="PRK00567.1-4"/>
    <property type="match status" value="1"/>
</dbReference>
<evidence type="ECO:0000313" key="14">
    <source>
        <dbReference type="Proteomes" id="UP000274358"/>
    </source>
</evidence>
<evidence type="ECO:0000256" key="6">
    <source>
        <dbReference type="ARBA" id="ARBA00022519"/>
    </source>
</evidence>
<evidence type="ECO:0000256" key="11">
    <source>
        <dbReference type="ARBA" id="ARBA00023303"/>
    </source>
</evidence>
<comment type="subunit">
    <text evidence="3 12">Homopentamer.</text>
</comment>
<evidence type="ECO:0000256" key="10">
    <source>
        <dbReference type="ARBA" id="ARBA00023136"/>
    </source>
</evidence>
<reference evidence="13 14" key="1">
    <citation type="submission" date="2018-12" db="EMBL/GenBank/DDBJ databases">
        <title>Dyella dinghuensis sp. nov. DHOA06 and Dyella choica sp. nov. 4M-K27, isolated from forest soil.</title>
        <authorList>
            <person name="Qiu L.-H."/>
            <person name="Gao Z.-H."/>
        </authorList>
    </citation>
    <scope>NUCLEOTIDE SEQUENCE [LARGE SCALE GENOMIC DNA]</scope>
    <source>
        <strain evidence="13 14">4M-K27</strain>
    </source>
</reference>
<dbReference type="InterPro" id="IPR001185">
    <property type="entry name" value="MS_channel"/>
</dbReference>
<dbReference type="PANTHER" id="PTHR30266:SF2">
    <property type="entry name" value="LARGE-CONDUCTANCE MECHANOSENSITIVE CHANNEL"/>
    <property type="match status" value="1"/>
</dbReference>
<dbReference type="FunFam" id="1.10.1200.120:FF:000001">
    <property type="entry name" value="Large-conductance mechanosensitive channel"/>
    <property type="match status" value="1"/>
</dbReference>
<comment type="function">
    <text evidence="12">Channel that opens in response to stretch forces in the membrane lipid bilayer. May participate in the regulation of osmotic pressure changes within the cell.</text>
</comment>
<dbReference type="SUPFAM" id="SSF81330">
    <property type="entry name" value="Gated mechanosensitive channel"/>
    <property type="match status" value="1"/>
</dbReference>
<evidence type="ECO:0000256" key="9">
    <source>
        <dbReference type="ARBA" id="ARBA00023065"/>
    </source>
</evidence>
<dbReference type="EMBL" id="RYYV01000009">
    <property type="protein sequence ID" value="RUL74402.1"/>
    <property type="molecule type" value="Genomic_DNA"/>
</dbReference>